<gene>
    <name evidence="2" type="ORF">PPYR_00638</name>
</gene>
<evidence type="ECO:0000313" key="2">
    <source>
        <dbReference type="EMBL" id="KAB0803668.1"/>
    </source>
</evidence>
<dbReference type="Proteomes" id="UP000327044">
    <property type="component" value="Unassembled WGS sequence"/>
</dbReference>
<keyword evidence="1" id="KW-0732">Signal</keyword>
<feature type="chain" id="PRO_5024330308" evidence="1">
    <location>
        <begin position="22"/>
        <end position="100"/>
    </location>
</feature>
<evidence type="ECO:0000256" key="1">
    <source>
        <dbReference type="SAM" id="SignalP"/>
    </source>
</evidence>
<comment type="caution">
    <text evidence="2">The sequence shown here is derived from an EMBL/GenBank/DDBJ whole genome shotgun (WGS) entry which is preliminary data.</text>
</comment>
<dbReference type="AlphaFoldDB" id="A0A5N4B2B6"/>
<keyword evidence="3" id="KW-1185">Reference proteome</keyword>
<accession>A0A5N4B2B6</accession>
<feature type="signal peptide" evidence="1">
    <location>
        <begin position="1"/>
        <end position="21"/>
    </location>
</feature>
<reference evidence="2 3" key="1">
    <citation type="journal article" date="2018" name="Elife">
        <title>Firefly genomes illuminate parallel origins of bioluminescence in beetles.</title>
        <authorList>
            <person name="Fallon T.R."/>
            <person name="Lower S.E."/>
            <person name="Chang C.H."/>
            <person name="Bessho-Uehara M."/>
            <person name="Martin G.J."/>
            <person name="Bewick A.J."/>
            <person name="Behringer M."/>
            <person name="Debat H.J."/>
            <person name="Wong I."/>
            <person name="Day J.C."/>
            <person name="Suvorov A."/>
            <person name="Silva C.J."/>
            <person name="Stanger-Hall K.F."/>
            <person name="Hall D.W."/>
            <person name="Schmitz R.J."/>
            <person name="Nelson D.R."/>
            <person name="Lewis S.M."/>
            <person name="Shigenobu S."/>
            <person name="Bybee S.M."/>
            <person name="Larracuente A.M."/>
            <person name="Oba Y."/>
            <person name="Weng J.K."/>
        </authorList>
    </citation>
    <scope>NUCLEOTIDE SEQUENCE [LARGE SCALE GENOMIC DNA]</scope>
    <source>
        <strain evidence="2">1611_PpyrPB1</strain>
        <tissue evidence="2">Whole body</tissue>
    </source>
</reference>
<proteinExistence type="predicted"/>
<organism evidence="2 3">
    <name type="scientific">Photinus pyralis</name>
    <name type="common">Common eastern firefly</name>
    <name type="synonym">Lampyris pyralis</name>
    <dbReference type="NCBI Taxonomy" id="7054"/>
    <lineage>
        <taxon>Eukaryota</taxon>
        <taxon>Metazoa</taxon>
        <taxon>Ecdysozoa</taxon>
        <taxon>Arthropoda</taxon>
        <taxon>Hexapoda</taxon>
        <taxon>Insecta</taxon>
        <taxon>Pterygota</taxon>
        <taxon>Neoptera</taxon>
        <taxon>Endopterygota</taxon>
        <taxon>Coleoptera</taxon>
        <taxon>Polyphaga</taxon>
        <taxon>Elateriformia</taxon>
        <taxon>Elateroidea</taxon>
        <taxon>Lampyridae</taxon>
        <taxon>Lampyrinae</taxon>
        <taxon>Photinus</taxon>
    </lineage>
</organism>
<dbReference type="InParanoid" id="A0A5N4B2B6"/>
<sequence length="100" mass="11336">MFLRRASVVLIVCFLAIRMGALQRPKTNSRFFFSLFGPTCGSCPQRFCDDDESIVFGYCCGCARVTDRLPVRCPPALRCPINNYELCESYEYMMNCCCSG</sequence>
<protein>
    <submittedName>
        <fullName evidence="2">Uncharacterized protein</fullName>
    </submittedName>
</protein>
<dbReference type="EMBL" id="VVIM01000001">
    <property type="protein sequence ID" value="KAB0803668.1"/>
    <property type="molecule type" value="Genomic_DNA"/>
</dbReference>
<name>A0A5N4B2B6_PHOPY</name>
<evidence type="ECO:0000313" key="3">
    <source>
        <dbReference type="Proteomes" id="UP000327044"/>
    </source>
</evidence>